<evidence type="ECO:0008006" key="6">
    <source>
        <dbReference type="Google" id="ProtNLM"/>
    </source>
</evidence>
<evidence type="ECO:0000313" key="4">
    <source>
        <dbReference type="EMBL" id="EFX67243.1"/>
    </source>
</evidence>
<evidence type="ECO:0000256" key="3">
    <source>
        <dbReference type="ARBA" id="ARBA00022833"/>
    </source>
</evidence>
<keyword evidence="3" id="KW-0862">Zinc</keyword>
<name>E9HLZ2_DAPPU</name>
<evidence type="ECO:0000256" key="2">
    <source>
        <dbReference type="ARBA" id="ARBA00022771"/>
    </source>
</evidence>
<dbReference type="EMBL" id="GL732683">
    <property type="protein sequence ID" value="EFX67243.1"/>
    <property type="molecule type" value="Genomic_DNA"/>
</dbReference>
<reference evidence="4 5" key="1">
    <citation type="journal article" date="2011" name="Science">
        <title>The ecoresponsive genome of Daphnia pulex.</title>
        <authorList>
            <person name="Colbourne J.K."/>
            <person name="Pfrender M.E."/>
            <person name="Gilbert D."/>
            <person name="Thomas W.K."/>
            <person name="Tucker A."/>
            <person name="Oakley T.H."/>
            <person name="Tokishita S."/>
            <person name="Aerts A."/>
            <person name="Arnold G.J."/>
            <person name="Basu M.K."/>
            <person name="Bauer D.J."/>
            <person name="Caceres C.E."/>
            <person name="Carmel L."/>
            <person name="Casola C."/>
            <person name="Choi J.H."/>
            <person name="Detter J.C."/>
            <person name="Dong Q."/>
            <person name="Dusheyko S."/>
            <person name="Eads B.D."/>
            <person name="Frohlich T."/>
            <person name="Geiler-Samerotte K.A."/>
            <person name="Gerlach D."/>
            <person name="Hatcher P."/>
            <person name="Jogdeo S."/>
            <person name="Krijgsveld J."/>
            <person name="Kriventseva E.V."/>
            <person name="Kultz D."/>
            <person name="Laforsch C."/>
            <person name="Lindquist E."/>
            <person name="Lopez J."/>
            <person name="Manak J.R."/>
            <person name="Muller J."/>
            <person name="Pangilinan J."/>
            <person name="Patwardhan R.P."/>
            <person name="Pitluck S."/>
            <person name="Pritham E.J."/>
            <person name="Rechtsteiner A."/>
            <person name="Rho M."/>
            <person name="Rogozin I.B."/>
            <person name="Sakarya O."/>
            <person name="Salamov A."/>
            <person name="Schaack S."/>
            <person name="Shapiro H."/>
            <person name="Shiga Y."/>
            <person name="Skalitzky C."/>
            <person name="Smith Z."/>
            <person name="Souvorov A."/>
            <person name="Sung W."/>
            <person name="Tang Z."/>
            <person name="Tsuchiya D."/>
            <person name="Tu H."/>
            <person name="Vos H."/>
            <person name="Wang M."/>
            <person name="Wolf Y.I."/>
            <person name="Yamagata H."/>
            <person name="Yamada T."/>
            <person name="Ye Y."/>
            <person name="Shaw J.R."/>
            <person name="Andrews J."/>
            <person name="Crease T.J."/>
            <person name="Tang H."/>
            <person name="Lucas S.M."/>
            <person name="Robertson H.M."/>
            <person name="Bork P."/>
            <person name="Koonin E.V."/>
            <person name="Zdobnov E.M."/>
            <person name="Grigoriev I.V."/>
            <person name="Lynch M."/>
            <person name="Boore J.L."/>
        </authorList>
    </citation>
    <scope>NUCLEOTIDE SEQUENCE [LARGE SCALE GENOMIC DNA]</scope>
</reference>
<proteinExistence type="predicted"/>
<keyword evidence="5" id="KW-1185">Reference proteome</keyword>
<gene>
    <name evidence="4" type="ORF">DAPPUDRAFT_331273</name>
</gene>
<keyword evidence="1" id="KW-0479">Metal-binding</keyword>
<evidence type="ECO:0000256" key="1">
    <source>
        <dbReference type="ARBA" id="ARBA00022723"/>
    </source>
</evidence>
<dbReference type="SUPFAM" id="SSF57889">
    <property type="entry name" value="Cysteine-rich domain"/>
    <property type="match status" value="1"/>
</dbReference>
<sequence length="281" mass="30910">MAQTAEKVCIVCNSGFPGRIIQFVSCVDCKGPVHLTCIPGNKRGKGLLSKATYVLMNKNNEAFFYKCSKCPTVPVPEIRVNLMAQVTEVVENSRTTLAATFKLILGPLHSSPKKDLHPKPRTDATDIIPFTPIDGVCRPIITPEIELADAFAGLPNMHNAAFGWISCPLCRHITEIELPNNLNFDVEFLRLVAERRSLKEIIVRKDEACNNQLLQIANLQQQVNLCRDMHGERVSMSSPASSVTIPLENAASAVIVEPQPSTSGTTNEKKKKPYSVIVIYG</sequence>
<dbReference type="KEGG" id="dpx:DAPPUDRAFT_331273"/>
<dbReference type="PROSITE" id="PS01359">
    <property type="entry name" value="ZF_PHD_1"/>
    <property type="match status" value="1"/>
</dbReference>
<keyword evidence="2" id="KW-0863">Zinc-finger</keyword>
<dbReference type="HOGENOM" id="CLU_991301_0_0_1"/>
<dbReference type="GO" id="GO:0008270">
    <property type="term" value="F:zinc ion binding"/>
    <property type="evidence" value="ECO:0007669"/>
    <property type="project" value="UniProtKB-KW"/>
</dbReference>
<dbReference type="InterPro" id="IPR019786">
    <property type="entry name" value="Zinc_finger_PHD-type_CS"/>
</dbReference>
<accession>E9HLZ2</accession>
<organism evidence="4 5">
    <name type="scientific">Daphnia pulex</name>
    <name type="common">Water flea</name>
    <dbReference type="NCBI Taxonomy" id="6669"/>
    <lineage>
        <taxon>Eukaryota</taxon>
        <taxon>Metazoa</taxon>
        <taxon>Ecdysozoa</taxon>
        <taxon>Arthropoda</taxon>
        <taxon>Crustacea</taxon>
        <taxon>Branchiopoda</taxon>
        <taxon>Diplostraca</taxon>
        <taxon>Cladocera</taxon>
        <taxon>Anomopoda</taxon>
        <taxon>Daphniidae</taxon>
        <taxon>Daphnia</taxon>
    </lineage>
</organism>
<dbReference type="InterPro" id="IPR046349">
    <property type="entry name" value="C1-like_sf"/>
</dbReference>
<dbReference type="OrthoDB" id="6369849at2759"/>
<dbReference type="InParanoid" id="E9HLZ2"/>
<dbReference type="PhylomeDB" id="E9HLZ2"/>
<protein>
    <recommendedName>
        <fullName evidence="6">Zinc finger PHD-type domain-containing protein</fullName>
    </recommendedName>
</protein>
<dbReference type="Proteomes" id="UP000000305">
    <property type="component" value="Unassembled WGS sequence"/>
</dbReference>
<dbReference type="AlphaFoldDB" id="E9HLZ2"/>
<evidence type="ECO:0000313" key="5">
    <source>
        <dbReference type="Proteomes" id="UP000000305"/>
    </source>
</evidence>